<reference evidence="5 6" key="1">
    <citation type="journal article" date="2019" name="Int. J. Syst. Evol. Microbiol.">
        <title>The Global Catalogue of Microorganisms (GCM) 10K type strain sequencing project: providing services to taxonomists for standard genome sequencing and annotation.</title>
        <authorList>
            <consortium name="The Broad Institute Genomics Platform"/>
            <consortium name="The Broad Institute Genome Sequencing Center for Infectious Disease"/>
            <person name="Wu L."/>
            <person name="Ma J."/>
        </authorList>
    </citation>
    <scope>NUCLEOTIDE SEQUENCE [LARGE SCALE GENOMIC DNA]</scope>
    <source>
        <strain evidence="5 6">JCM 13008</strain>
    </source>
</reference>
<dbReference type="InterPro" id="IPR011663">
    <property type="entry name" value="UTRA"/>
</dbReference>
<dbReference type="CDD" id="cd07377">
    <property type="entry name" value="WHTH_GntR"/>
    <property type="match status" value="1"/>
</dbReference>
<keyword evidence="3" id="KW-0804">Transcription</keyword>
<dbReference type="Proteomes" id="UP001501581">
    <property type="component" value="Unassembled WGS sequence"/>
</dbReference>
<dbReference type="Gene3D" id="1.10.10.10">
    <property type="entry name" value="Winged helix-like DNA-binding domain superfamily/Winged helix DNA-binding domain"/>
    <property type="match status" value="1"/>
</dbReference>
<dbReference type="SUPFAM" id="SSF46785">
    <property type="entry name" value="Winged helix' DNA-binding domain"/>
    <property type="match status" value="1"/>
</dbReference>
<dbReference type="PANTHER" id="PTHR44846">
    <property type="entry name" value="MANNOSYL-D-GLYCERATE TRANSPORT/METABOLISM SYSTEM REPRESSOR MNGR-RELATED"/>
    <property type="match status" value="1"/>
</dbReference>
<keyword evidence="6" id="KW-1185">Reference proteome</keyword>
<dbReference type="Pfam" id="PF00392">
    <property type="entry name" value="GntR"/>
    <property type="match status" value="1"/>
</dbReference>
<dbReference type="Pfam" id="PF07702">
    <property type="entry name" value="UTRA"/>
    <property type="match status" value="1"/>
</dbReference>
<evidence type="ECO:0000256" key="2">
    <source>
        <dbReference type="ARBA" id="ARBA00023125"/>
    </source>
</evidence>
<sequence length="249" mass="27365">MDEGTRTTAPPSPPAEGRRTQHARLAEELRAAIGDGTYPVGARLPTESVLCEDHQLSRGTVRVALRTLEDEGLITRRPGAGTTVISRLPVADYLPFVTNRDELVALYRDTGVADPATRLVRLDAELAERTGLPIRTQWTLVEGVRRRRRDPSGPPLCWTEQYVLPEEPPYDPELAASHTAAMPSHRIEQTVRAVAMPERFAEALDAVPGEPALVIRRRHLDANGRAFSSSLHTHPGGRFVLSNTLIPEG</sequence>
<gene>
    <name evidence="5" type="ORF">GCM10009668_07460</name>
</gene>
<proteinExistence type="predicted"/>
<dbReference type="InterPro" id="IPR036388">
    <property type="entry name" value="WH-like_DNA-bd_sf"/>
</dbReference>
<dbReference type="PANTHER" id="PTHR44846:SF17">
    <property type="entry name" value="GNTR-FAMILY TRANSCRIPTIONAL REGULATOR"/>
    <property type="match status" value="1"/>
</dbReference>
<dbReference type="InterPro" id="IPR028978">
    <property type="entry name" value="Chorismate_lyase_/UTRA_dom_sf"/>
</dbReference>
<keyword evidence="2" id="KW-0238">DNA-binding</keyword>
<name>A0ABN1TMI9_9ACTN</name>
<accession>A0ABN1TMI9</accession>
<feature type="domain" description="HTH gntR-type" evidence="4">
    <location>
        <begin position="19"/>
        <end position="87"/>
    </location>
</feature>
<evidence type="ECO:0000313" key="5">
    <source>
        <dbReference type="EMBL" id="GAA1094234.1"/>
    </source>
</evidence>
<dbReference type="InterPro" id="IPR050679">
    <property type="entry name" value="Bact_HTH_transcr_reg"/>
</dbReference>
<dbReference type="RefSeq" id="WP_343991491.1">
    <property type="nucleotide sequence ID" value="NZ_BAAALG010000002.1"/>
</dbReference>
<dbReference type="SMART" id="SM00345">
    <property type="entry name" value="HTH_GNTR"/>
    <property type="match status" value="1"/>
</dbReference>
<dbReference type="Gene3D" id="3.40.1410.10">
    <property type="entry name" value="Chorismate lyase-like"/>
    <property type="match status" value="1"/>
</dbReference>
<dbReference type="SMART" id="SM00866">
    <property type="entry name" value="UTRA"/>
    <property type="match status" value="1"/>
</dbReference>
<dbReference type="InterPro" id="IPR036390">
    <property type="entry name" value="WH_DNA-bd_sf"/>
</dbReference>
<dbReference type="PROSITE" id="PS50949">
    <property type="entry name" value="HTH_GNTR"/>
    <property type="match status" value="1"/>
</dbReference>
<evidence type="ECO:0000256" key="1">
    <source>
        <dbReference type="ARBA" id="ARBA00023015"/>
    </source>
</evidence>
<evidence type="ECO:0000313" key="6">
    <source>
        <dbReference type="Proteomes" id="UP001501581"/>
    </source>
</evidence>
<evidence type="ECO:0000256" key="3">
    <source>
        <dbReference type="ARBA" id="ARBA00023163"/>
    </source>
</evidence>
<dbReference type="InterPro" id="IPR000524">
    <property type="entry name" value="Tscrpt_reg_HTH_GntR"/>
</dbReference>
<dbReference type="SUPFAM" id="SSF64288">
    <property type="entry name" value="Chorismate lyase-like"/>
    <property type="match status" value="1"/>
</dbReference>
<comment type="caution">
    <text evidence="5">The sequence shown here is derived from an EMBL/GenBank/DDBJ whole genome shotgun (WGS) entry which is preliminary data.</text>
</comment>
<dbReference type="PRINTS" id="PR00035">
    <property type="entry name" value="HTHGNTR"/>
</dbReference>
<protein>
    <submittedName>
        <fullName evidence="5">GntR family transcriptional regulator</fullName>
    </submittedName>
</protein>
<keyword evidence="1" id="KW-0805">Transcription regulation</keyword>
<dbReference type="EMBL" id="BAAALG010000002">
    <property type="protein sequence ID" value="GAA1094234.1"/>
    <property type="molecule type" value="Genomic_DNA"/>
</dbReference>
<evidence type="ECO:0000259" key="4">
    <source>
        <dbReference type="PROSITE" id="PS50949"/>
    </source>
</evidence>
<organism evidence="5 6">
    <name type="scientific">Nocardioides dubius</name>
    <dbReference type="NCBI Taxonomy" id="317019"/>
    <lineage>
        <taxon>Bacteria</taxon>
        <taxon>Bacillati</taxon>
        <taxon>Actinomycetota</taxon>
        <taxon>Actinomycetes</taxon>
        <taxon>Propionibacteriales</taxon>
        <taxon>Nocardioidaceae</taxon>
        <taxon>Nocardioides</taxon>
    </lineage>
</organism>